<keyword evidence="1" id="KW-0677">Repeat</keyword>
<accession>A0A3Q4GKS9</accession>
<sequence>DSNPHRYLLAEIKEIYITKTDLMCIHRNDGHASFSTATNMQLFYMFICFRYNYGKTYNIVLGANQVVPGMEDGLMDMCVGERRHLVIPPHLGYGERGVSESRTHARTLTHTHTLRMCVSHFKLNVCFILFKMKHIFTADENPLISRFGKCTEPL</sequence>
<dbReference type="Gene3D" id="3.10.50.40">
    <property type="match status" value="1"/>
</dbReference>
<dbReference type="InterPro" id="IPR051989">
    <property type="entry name" value="FKBP-like_isomerase"/>
</dbReference>
<comment type="catalytic activity">
    <reaction evidence="2">
        <text>[protein]-peptidylproline (omega=180) = [protein]-peptidylproline (omega=0)</text>
        <dbReference type="Rhea" id="RHEA:16237"/>
        <dbReference type="Rhea" id="RHEA-COMP:10747"/>
        <dbReference type="Rhea" id="RHEA-COMP:10748"/>
        <dbReference type="ChEBI" id="CHEBI:83833"/>
        <dbReference type="ChEBI" id="CHEBI:83834"/>
        <dbReference type="EC" id="5.2.1.8"/>
    </reaction>
</comment>
<evidence type="ECO:0000256" key="2">
    <source>
        <dbReference type="PROSITE-ProRule" id="PRU00277"/>
    </source>
</evidence>
<name>A0A3Q4GKS9_NEOBR</name>
<dbReference type="InterPro" id="IPR001179">
    <property type="entry name" value="PPIase_FKBP_dom"/>
</dbReference>
<dbReference type="GO" id="GO:0005783">
    <property type="term" value="C:endoplasmic reticulum"/>
    <property type="evidence" value="ECO:0007669"/>
    <property type="project" value="TreeGrafter"/>
</dbReference>
<keyword evidence="5" id="KW-1185">Reference proteome</keyword>
<dbReference type="Pfam" id="PF00254">
    <property type="entry name" value="FKBP_C"/>
    <property type="match status" value="1"/>
</dbReference>
<dbReference type="AlphaFoldDB" id="A0A3Q4GKS9"/>
<dbReference type="InterPro" id="IPR046357">
    <property type="entry name" value="PPIase_dom_sf"/>
</dbReference>
<reference evidence="4" key="2">
    <citation type="submission" date="2025-09" db="UniProtKB">
        <authorList>
            <consortium name="Ensembl"/>
        </authorList>
    </citation>
    <scope>IDENTIFICATION</scope>
</reference>
<proteinExistence type="predicted"/>
<evidence type="ECO:0000259" key="3">
    <source>
        <dbReference type="PROSITE" id="PS50059"/>
    </source>
</evidence>
<dbReference type="GO" id="GO:0003755">
    <property type="term" value="F:peptidyl-prolyl cis-trans isomerase activity"/>
    <property type="evidence" value="ECO:0007669"/>
    <property type="project" value="UniProtKB-KW"/>
</dbReference>
<dbReference type="Ensembl" id="ENSNBRT00000003952.1">
    <property type="protein sequence ID" value="ENSNBRP00000003822.1"/>
    <property type="gene ID" value="ENSNBRG00000003052.1"/>
</dbReference>
<evidence type="ECO:0000256" key="1">
    <source>
        <dbReference type="ARBA" id="ARBA00022737"/>
    </source>
</evidence>
<dbReference type="PROSITE" id="PS50059">
    <property type="entry name" value="FKBP_PPIASE"/>
    <property type="match status" value="1"/>
</dbReference>
<dbReference type="STRING" id="32507.ENSNBRP00000003822"/>
<dbReference type="PANTHER" id="PTHR46046:SF2">
    <property type="entry name" value="PEPTIDYL-PROLYL CIS-TRANS ISOMERASE FKBP9"/>
    <property type="match status" value="1"/>
</dbReference>
<evidence type="ECO:0000313" key="4">
    <source>
        <dbReference type="Ensembl" id="ENSNBRP00000003822.1"/>
    </source>
</evidence>
<protein>
    <recommendedName>
        <fullName evidence="2">peptidylprolyl isomerase</fullName>
        <ecNumber evidence="2">5.2.1.8</ecNumber>
    </recommendedName>
</protein>
<dbReference type="PANTHER" id="PTHR46046">
    <property type="entry name" value="PEPTIDYLPROLYL ISOMERASE"/>
    <property type="match status" value="1"/>
</dbReference>
<reference evidence="4" key="1">
    <citation type="submission" date="2025-08" db="UniProtKB">
        <authorList>
            <consortium name="Ensembl"/>
        </authorList>
    </citation>
    <scope>IDENTIFICATION</scope>
</reference>
<organism evidence="4 5">
    <name type="scientific">Neolamprologus brichardi</name>
    <name type="common">Fairy cichlid</name>
    <name type="synonym">Lamprologus brichardi</name>
    <dbReference type="NCBI Taxonomy" id="32507"/>
    <lineage>
        <taxon>Eukaryota</taxon>
        <taxon>Metazoa</taxon>
        <taxon>Chordata</taxon>
        <taxon>Craniata</taxon>
        <taxon>Vertebrata</taxon>
        <taxon>Euteleostomi</taxon>
        <taxon>Actinopterygii</taxon>
        <taxon>Neopterygii</taxon>
        <taxon>Teleostei</taxon>
        <taxon>Neoteleostei</taxon>
        <taxon>Acanthomorphata</taxon>
        <taxon>Ovalentaria</taxon>
        <taxon>Cichlomorphae</taxon>
        <taxon>Cichliformes</taxon>
        <taxon>Cichlidae</taxon>
        <taxon>African cichlids</taxon>
        <taxon>Pseudocrenilabrinae</taxon>
        <taxon>Lamprologini</taxon>
        <taxon>Neolamprologus</taxon>
    </lineage>
</organism>
<dbReference type="EC" id="5.2.1.8" evidence="2"/>
<keyword evidence="2" id="KW-0413">Isomerase</keyword>
<keyword evidence="2" id="KW-0697">Rotamase</keyword>
<dbReference type="Proteomes" id="UP000261580">
    <property type="component" value="Unassembled WGS sequence"/>
</dbReference>
<dbReference type="SUPFAM" id="SSF54534">
    <property type="entry name" value="FKBP-like"/>
    <property type="match status" value="1"/>
</dbReference>
<feature type="domain" description="PPIase FKBP-type" evidence="3">
    <location>
        <begin position="54"/>
        <end position="124"/>
    </location>
</feature>
<evidence type="ECO:0000313" key="5">
    <source>
        <dbReference type="Proteomes" id="UP000261580"/>
    </source>
</evidence>